<gene>
    <name evidence="1" type="ORF">HYPSUDRAFT_48930</name>
</gene>
<protein>
    <recommendedName>
        <fullName evidence="3">Fungal-type protein kinase domain-containing protein</fullName>
    </recommendedName>
</protein>
<organism evidence="1 2">
    <name type="scientific">Hypholoma sublateritium (strain FD-334 SS-4)</name>
    <dbReference type="NCBI Taxonomy" id="945553"/>
    <lineage>
        <taxon>Eukaryota</taxon>
        <taxon>Fungi</taxon>
        <taxon>Dikarya</taxon>
        <taxon>Basidiomycota</taxon>
        <taxon>Agaricomycotina</taxon>
        <taxon>Agaricomycetes</taxon>
        <taxon>Agaricomycetidae</taxon>
        <taxon>Agaricales</taxon>
        <taxon>Agaricineae</taxon>
        <taxon>Strophariaceae</taxon>
        <taxon>Hypholoma</taxon>
    </lineage>
</organism>
<sequence>MPFATDESWPRGLIDIFKVCSDKSRPLENHLYGAYNRLLHYCFGDTFSFFVTPQHPIDDDGSKHTIDFIVFLIVFNGEGLPVLIAAIKEEIWLNYASRRLEADQQLRRRYEALLSDCPLPRLWGLSFLGTSVRFYQGNSTNKMISPPYMGRPVEYMLPSSFLEGEWDVDILSQQGFDRMKQIMADITAGAAQ</sequence>
<evidence type="ECO:0008006" key="3">
    <source>
        <dbReference type="Google" id="ProtNLM"/>
    </source>
</evidence>
<dbReference type="STRING" id="945553.A0A0D2KJA5"/>
<name>A0A0D2KJA5_HYPSF</name>
<accession>A0A0D2KJA5</accession>
<dbReference type="Proteomes" id="UP000054270">
    <property type="component" value="Unassembled WGS sequence"/>
</dbReference>
<dbReference type="OrthoDB" id="3255221at2759"/>
<dbReference type="AlphaFoldDB" id="A0A0D2KJA5"/>
<reference evidence="2" key="1">
    <citation type="submission" date="2014-04" db="EMBL/GenBank/DDBJ databases">
        <title>Evolutionary Origins and Diversification of the Mycorrhizal Mutualists.</title>
        <authorList>
            <consortium name="DOE Joint Genome Institute"/>
            <consortium name="Mycorrhizal Genomics Consortium"/>
            <person name="Kohler A."/>
            <person name="Kuo A."/>
            <person name="Nagy L.G."/>
            <person name="Floudas D."/>
            <person name="Copeland A."/>
            <person name="Barry K.W."/>
            <person name="Cichocki N."/>
            <person name="Veneault-Fourrey C."/>
            <person name="LaButti K."/>
            <person name="Lindquist E.A."/>
            <person name="Lipzen A."/>
            <person name="Lundell T."/>
            <person name="Morin E."/>
            <person name="Murat C."/>
            <person name="Riley R."/>
            <person name="Ohm R."/>
            <person name="Sun H."/>
            <person name="Tunlid A."/>
            <person name="Henrissat B."/>
            <person name="Grigoriev I.V."/>
            <person name="Hibbett D.S."/>
            <person name="Martin F."/>
        </authorList>
    </citation>
    <scope>NUCLEOTIDE SEQUENCE [LARGE SCALE GENOMIC DNA]</scope>
    <source>
        <strain evidence="2">FD-334 SS-4</strain>
    </source>
</reference>
<dbReference type="EMBL" id="KN817668">
    <property type="protein sequence ID" value="KJA14707.1"/>
    <property type="molecule type" value="Genomic_DNA"/>
</dbReference>
<proteinExistence type="predicted"/>
<dbReference type="OMA" id="IFSICRQ"/>
<evidence type="ECO:0000313" key="2">
    <source>
        <dbReference type="Proteomes" id="UP000054270"/>
    </source>
</evidence>
<evidence type="ECO:0000313" key="1">
    <source>
        <dbReference type="EMBL" id="KJA14707.1"/>
    </source>
</evidence>
<keyword evidence="2" id="KW-1185">Reference proteome</keyword>